<dbReference type="KEGG" id="ffu:CLAFUR5_04341"/>
<dbReference type="GeneID" id="71984219"/>
<feature type="compositionally biased region" description="Acidic residues" evidence="1">
    <location>
        <begin position="33"/>
        <end position="44"/>
    </location>
</feature>
<protein>
    <submittedName>
        <fullName evidence="2">Uncharacterized protein</fullName>
    </submittedName>
</protein>
<reference evidence="2" key="2">
    <citation type="journal article" date="2022" name="Microb. Genom.">
        <title>A chromosome-scale genome assembly of the tomato pathogen Cladosporium fulvum reveals a compartmentalized genome architecture and the presence of a dispensable chromosome.</title>
        <authorList>
            <person name="Zaccaron A.Z."/>
            <person name="Chen L.H."/>
            <person name="Samaras A."/>
            <person name="Stergiopoulos I."/>
        </authorList>
    </citation>
    <scope>NUCLEOTIDE SEQUENCE</scope>
    <source>
        <strain evidence="2">Race5_Kim</strain>
    </source>
</reference>
<dbReference type="Proteomes" id="UP000756132">
    <property type="component" value="Chromosome 4"/>
</dbReference>
<reference evidence="2" key="1">
    <citation type="submission" date="2021-12" db="EMBL/GenBank/DDBJ databases">
        <authorList>
            <person name="Zaccaron A."/>
            <person name="Stergiopoulos I."/>
        </authorList>
    </citation>
    <scope>NUCLEOTIDE SEQUENCE</scope>
    <source>
        <strain evidence="2">Race5_Kim</strain>
    </source>
</reference>
<evidence type="ECO:0000256" key="1">
    <source>
        <dbReference type="SAM" id="MobiDB-lite"/>
    </source>
</evidence>
<name>A0A9Q8LFF8_PASFU</name>
<dbReference type="AlphaFoldDB" id="A0A9Q8LFF8"/>
<evidence type="ECO:0000313" key="2">
    <source>
        <dbReference type="EMBL" id="UJO16420.1"/>
    </source>
</evidence>
<dbReference type="RefSeq" id="XP_047760786.1">
    <property type="nucleotide sequence ID" value="XM_047903489.1"/>
</dbReference>
<organism evidence="2 3">
    <name type="scientific">Passalora fulva</name>
    <name type="common">Tomato leaf mold</name>
    <name type="synonym">Cladosporium fulvum</name>
    <dbReference type="NCBI Taxonomy" id="5499"/>
    <lineage>
        <taxon>Eukaryota</taxon>
        <taxon>Fungi</taxon>
        <taxon>Dikarya</taxon>
        <taxon>Ascomycota</taxon>
        <taxon>Pezizomycotina</taxon>
        <taxon>Dothideomycetes</taxon>
        <taxon>Dothideomycetidae</taxon>
        <taxon>Mycosphaerellales</taxon>
        <taxon>Mycosphaerellaceae</taxon>
        <taxon>Fulvia</taxon>
    </lineage>
</organism>
<sequence length="129" mass="13737">MDVDDGAQTKKFNEAPLLTFAEELPGIFRGEEDREALEDGEEWSGGEGGDQLLGRACANGSTWQEMLADYDKIKDIALADTISCEKATALLARLQADKAGADVRGLVEKALEAAAGGVIGTQSMYVVQK</sequence>
<dbReference type="EMBL" id="CP090166">
    <property type="protein sequence ID" value="UJO16420.1"/>
    <property type="molecule type" value="Genomic_DNA"/>
</dbReference>
<feature type="region of interest" description="Disordered" evidence="1">
    <location>
        <begin position="29"/>
        <end position="51"/>
    </location>
</feature>
<proteinExistence type="predicted"/>
<keyword evidence="3" id="KW-1185">Reference proteome</keyword>
<evidence type="ECO:0000313" key="3">
    <source>
        <dbReference type="Proteomes" id="UP000756132"/>
    </source>
</evidence>
<gene>
    <name evidence="2" type="ORF">CLAFUR5_04341</name>
</gene>
<accession>A0A9Q8LFF8</accession>